<keyword evidence="2" id="KW-1185">Reference proteome</keyword>
<dbReference type="EMBL" id="JAEFBK010000013">
    <property type="protein sequence ID" value="KAG7532556.1"/>
    <property type="molecule type" value="Genomic_DNA"/>
</dbReference>
<dbReference type="AlphaFoldDB" id="A0A8T1XDJ8"/>
<dbReference type="Proteomes" id="UP000694240">
    <property type="component" value="Chromosome 13"/>
</dbReference>
<organism evidence="1 2">
    <name type="scientific">Arabidopsis thaliana x Arabidopsis arenosa</name>
    <dbReference type="NCBI Taxonomy" id="1240361"/>
    <lineage>
        <taxon>Eukaryota</taxon>
        <taxon>Viridiplantae</taxon>
        <taxon>Streptophyta</taxon>
        <taxon>Embryophyta</taxon>
        <taxon>Tracheophyta</taxon>
        <taxon>Spermatophyta</taxon>
        <taxon>Magnoliopsida</taxon>
        <taxon>eudicotyledons</taxon>
        <taxon>Gunneridae</taxon>
        <taxon>Pentapetalae</taxon>
        <taxon>rosids</taxon>
        <taxon>malvids</taxon>
        <taxon>Brassicales</taxon>
        <taxon>Brassicaceae</taxon>
        <taxon>Camelineae</taxon>
        <taxon>Arabidopsis</taxon>
    </lineage>
</organism>
<comment type="caution">
    <text evidence="1">The sequence shown here is derived from an EMBL/GenBank/DDBJ whole genome shotgun (WGS) entry which is preliminary data.</text>
</comment>
<evidence type="ECO:0000313" key="2">
    <source>
        <dbReference type="Proteomes" id="UP000694240"/>
    </source>
</evidence>
<accession>A0A8T1XDJ8</accession>
<proteinExistence type="predicted"/>
<reference evidence="1 2" key="1">
    <citation type="submission" date="2020-12" db="EMBL/GenBank/DDBJ databases">
        <title>Concerted genomic and epigenomic changes stabilize Arabidopsis allopolyploids.</title>
        <authorList>
            <person name="Chen Z."/>
        </authorList>
    </citation>
    <scope>NUCLEOTIDE SEQUENCE [LARGE SCALE GENOMIC DNA]</scope>
    <source>
        <strain evidence="1">Allo738</strain>
        <tissue evidence="1">Leaf</tissue>
    </source>
</reference>
<evidence type="ECO:0000313" key="1">
    <source>
        <dbReference type="EMBL" id="KAG7532556.1"/>
    </source>
</evidence>
<gene>
    <name evidence="1" type="ORF">ISN45_Aa08g002320</name>
</gene>
<protein>
    <submittedName>
        <fullName evidence="1">Uncharacterized protein</fullName>
    </submittedName>
</protein>
<sequence length="158" mass="18024">MARRSVGERQAEANKVYGDKLGSFERSLKSTRQRKLYLLRLLMKQFKAVQELLNDFAFPHHSNTELCAKETSSGSARTTTSWMKNEIVIHKELSAVSITRSSSAMSLTANERLLEELANIVFDSENDSTNQKSFDLSFPLIGFVSLLFLYLKFRTKSF</sequence>
<name>A0A8T1XDJ8_9BRAS</name>